<keyword evidence="4" id="KW-1185">Reference proteome</keyword>
<dbReference type="SUPFAM" id="SSF48350">
    <property type="entry name" value="GTPase activation domain, GAP"/>
    <property type="match status" value="1"/>
</dbReference>
<dbReference type="GO" id="GO:0005737">
    <property type="term" value="C:cytoplasm"/>
    <property type="evidence" value="ECO:0007669"/>
    <property type="project" value="TreeGrafter"/>
</dbReference>
<dbReference type="OrthoDB" id="437889at2759"/>
<dbReference type="InterPro" id="IPR000198">
    <property type="entry name" value="RhoGAP_dom"/>
</dbReference>
<dbReference type="SMART" id="SM00324">
    <property type="entry name" value="RhoGAP"/>
    <property type="match status" value="1"/>
</dbReference>
<feature type="compositionally biased region" description="Low complexity" evidence="1">
    <location>
        <begin position="85"/>
        <end position="99"/>
    </location>
</feature>
<dbReference type="InterPro" id="IPR059029">
    <property type="entry name" value="FAM13A_dom"/>
</dbReference>
<reference evidence="3 4" key="2">
    <citation type="submission" date="2016-08" db="EMBL/GenBank/DDBJ databases">
        <title>Pervasive Adenine N6-methylation of Active Genes in Fungi.</title>
        <authorList>
            <consortium name="DOE Joint Genome Institute"/>
            <person name="Mondo S.J."/>
            <person name="Dannebaum R.O."/>
            <person name="Kuo R.C."/>
            <person name="Labutti K."/>
            <person name="Haridas S."/>
            <person name="Kuo A."/>
            <person name="Salamov A."/>
            <person name="Ahrendt S.R."/>
            <person name="Lipzen A."/>
            <person name="Sullivan W."/>
            <person name="Andreopoulos W.B."/>
            <person name="Clum A."/>
            <person name="Lindquist E."/>
            <person name="Daum C."/>
            <person name="Ramamoorthy G.K."/>
            <person name="Gryganskyi A."/>
            <person name="Culley D."/>
            <person name="Magnuson J.K."/>
            <person name="James T.Y."/>
            <person name="O'Malley M.A."/>
            <person name="Stajich J.E."/>
            <person name="Spatafora J.W."/>
            <person name="Visel A."/>
            <person name="Grigoriev I.V."/>
        </authorList>
    </citation>
    <scope>NUCLEOTIDE SEQUENCE [LARGE SCALE GENOMIC DNA]</scope>
    <source>
        <strain evidence="3 4">S4</strain>
    </source>
</reference>
<feature type="compositionally biased region" description="Basic and acidic residues" evidence="1">
    <location>
        <begin position="66"/>
        <end position="84"/>
    </location>
</feature>
<dbReference type="Gene3D" id="1.10.555.10">
    <property type="entry name" value="Rho GTPase activation protein"/>
    <property type="match status" value="1"/>
</dbReference>
<dbReference type="Proteomes" id="UP000193944">
    <property type="component" value="Unassembled WGS sequence"/>
</dbReference>
<evidence type="ECO:0000313" key="3">
    <source>
        <dbReference type="EMBL" id="ORX80615.1"/>
    </source>
</evidence>
<dbReference type="PANTHER" id="PTHR45808:SF2">
    <property type="entry name" value="RHO GTPASE-ACTIVATING PROTEIN 68F"/>
    <property type="match status" value="1"/>
</dbReference>
<dbReference type="Pfam" id="PF00620">
    <property type="entry name" value="RhoGAP"/>
    <property type="match status" value="1"/>
</dbReference>
<reference evidence="3 4" key="1">
    <citation type="submission" date="2016-08" db="EMBL/GenBank/DDBJ databases">
        <title>A Parts List for Fungal Cellulosomes Revealed by Comparative Genomics.</title>
        <authorList>
            <consortium name="DOE Joint Genome Institute"/>
            <person name="Haitjema C.H."/>
            <person name="Gilmore S.P."/>
            <person name="Henske J.K."/>
            <person name="Solomon K.V."/>
            <person name="De Groot R."/>
            <person name="Kuo A."/>
            <person name="Mondo S.J."/>
            <person name="Salamov A.A."/>
            <person name="Labutti K."/>
            <person name="Zhao Z."/>
            <person name="Chiniquy J."/>
            <person name="Barry K."/>
            <person name="Brewer H.M."/>
            <person name="Purvine S.O."/>
            <person name="Wright A.T."/>
            <person name="Boxma B."/>
            <person name="Van Alen T."/>
            <person name="Hackstein J.H."/>
            <person name="Baker S.E."/>
            <person name="Grigoriev I.V."/>
            <person name="O'Malley M.A."/>
        </authorList>
    </citation>
    <scope>NUCLEOTIDE SEQUENCE [LARGE SCALE GENOMIC DNA]</scope>
    <source>
        <strain evidence="3 4">S4</strain>
    </source>
</reference>
<evidence type="ECO:0000259" key="2">
    <source>
        <dbReference type="PROSITE" id="PS50238"/>
    </source>
</evidence>
<comment type="caution">
    <text evidence="3">The sequence shown here is derived from an EMBL/GenBank/DDBJ whole genome shotgun (WGS) entry which is preliminary data.</text>
</comment>
<protein>
    <recommendedName>
        <fullName evidence="2">Rho-GAP domain-containing protein</fullName>
    </recommendedName>
</protein>
<accession>A0A1Y1X4P3</accession>
<feature type="domain" description="Rho-GAP" evidence="2">
    <location>
        <begin position="127"/>
        <end position="310"/>
    </location>
</feature>
<dbReference type="AlphaFoldDB" id="A0A1Y1X4P3"/>
<dbReference type="CDD" id="cd00159">
    <property type="entry name" value="RhoGAP"/>
    <property type="match status" value="1"/>
</dbReference>
<dbReference type="Pfam" id="PF26116">
    <property type="entry name" value="FAM13A"/>
    <property type="match status" value="1"/>
</dbReference>
<organism evidence="3 4">
    <name type="scientific">Anaeromyces robustus</name>
    <dbReference type="NCBI Taxonomy" id="1754192"/>
    <lineage>
        <taxon>Eukaryota</taxon>
        <taxon>Fungi</taxon>
        <taxon>Fungi incertae sedis</taxon>
        <taxon>Chytridiomycota</taxon>
        <taxon>Chytridiomycota incertae sedis</taxon>
        <taxon>Neocallimastigomycetes</taxon>
        <taxon>Neocallimastigales</taxon>
        <taxon>Neocallimastigaceae</taxon>
        <taxon>Anaeromyces</taxon>
    </lineage>
</organism>
<sequence>MYILRKYLKNNESINKFIFPETVSSLLKINSKTNLTDTKIFGLSIEELLQRQRILQSDENLQSNVKKGENDDKKKTTLENESSDKNNSFNNNNNNTSIENIKSTNEATEEKTELWQNSIPIYEENTITMESIFQSEYKLENIPIEIQQFIKYLKQDKVLMKEGIFRLGGCFNLKNEIKEKIDQTGIVDFTGYNDDHAIASLFKQFLRELSGKIIPQELFNVFNSASDSYDDMGKALLLLPKQRYDTLLYLLEFLFYVDRFKTYNMMDIGNLCIMFAPNIIECIETIDMQTTLIAPLHIMNTIIHYFKRLRIQREEEELKFSYFDIKPSFDSETIPVKDITYKNYDYDIISLSDSDTESDNSYSSSFDENKNEIRKFNFKDSNSELKIESYLRDEEKNSSNSDKHMESLLQENLDFLETSTINIKYSTDIVSLEDTFSNPSIEISSKSSNDIYSINSNPIKIKECNDIISLEDTVYSIKNSENSLSENAKLNNKLENISNCSKIKKDKNMNNEFSIYEDILNDSITNYSNNKYKNNSKNSDENNNSKNKEYELIDQNNKFDSNTTIINENNYIDIDCNNINQHFISNNYISKEDIITNIDNKKNYQQLNKNKLNHSYSYNPNIFEKKDKNYYLSLLSNFDNLNQNNTNKNAKSATLIENNTNNNDNHNNISNKNKNKPIIDSLKYISGELISNNNVNNIYNSNSKLDNKSKYSLLETMKVKDIMGLSNEEKLKLTRNFSINNSELSRKNRENILQEKRLPIVSKHIIDIEPYKLKNSLSGSFNEKIESETDKENCKPFEMNKLNSKDDSKSEEQKIRDIVNSINHYNKNKYKKKLTKCQSSFSEDTRLKRYENSRMAKSYSHMTIDVKRDEFFKSLKDFNIKMKNVTKMNNLKNLRLQQKKIFFERLKDLAHYMKFLDRYCNELREFSKKENENNEIIKEMEHFTRNKYKLLRTYIKDELSKYNIYKNGNINVYYPFIDLQSWMKRNESSDALLSQKNLKLENVYLYYSINNLSPGQCILRNLDKQRKLEDRPVYVFAMKPEEVLKTYKYLKHELSILKDFYIESKTNKLIDEEKLEEYKKIDKIILKDIFWYNACKNEKRKLQEELIKYQETFYKKNGRPIKTKIDLKPIEAQYKRYKELKVYLKSFSLSS</sequence>
<evidence type="ECO:0000313" key="4">
    <source>
        <dbReference type="Proteomes" id="UP000193944"/>
    </source>
</evidence>
<evidence type="ECO:0000256" key="1">
    <source>
        <dbReference type="SAM" id="MobiDB-lite"/>
    </source>
</evidence>
<dbReference type="PROSITE" id="PS50238">
    <property type="entry name" value="RHOGAP"/>
    <property type="match status" value="1"/>
</dbReference>
<dbReference type="GO" id="GO:0005096">
    <property type="term" value="F:GTPase activator activity"/>
    <property type="evidence" value="ECO:0007669"/>
    <property type="project" value="TreeGrafter"/>
</dbReference>
<proteinExistence type="predicted"/>
<dbReference type="STRING" id="1754192.A0A1Y1X4P3"/>
<dbReference type="GO" id="GO:0007264">
    <property type="term" value="P:small GTPase-mediated signal transduction"/>
    <property type="evidence" value="ECO:0007669"/>
    <property type="project" value="TreeGrafter"/>
</dbReference>
<dbReference type="EMBL" id="MCFG01000140">
    <property type="protein sequence ID" value="ORX80615.1"/>
    <property type="molecule type" value="Genomic_DNA"/>
</dbReference>
<dbReference type="InterPro" id="IPR008936">
    <property type="entry name" value="Rho_GTPase_activation_prot"/>
</dbReference>
<name>A0A1Y1X4P3_9FUNG</name>
<gene>
    <name evidence="3" type="ORF">BCR32DRAFT_268761</name>
</gene>
<feature type="region of interest" description="Disordered" evidence="1">
    <location>
        <begin position="60"/>
        <end position="99"/>
    </location>
</feature>
<dbReference type="PANTHER" id="PTHR45808">
    <property type="entry name" value="RHO GTPASE-ACTIVATING PROTEIN 68F"/>
    <property type="match status" value="1"/>
</dbReference>